<dbReference type="Pfam" id="PF19101">
    <property type="entry name" value="DUF5788"/>
    <property type="match status" value="1"/>
</dbReference>
<dbReference type="OrthoDB" id="137027at2157"/>
<evidence type="ECO:0000313" key="1">
    <source>
        <dbReference type="EMBL" id="QLC50559.1"/>
    </source>
</evidence>
<dbReference type="Proteomes" id="UP000509594">
    <property type="component" value="Chromosome"/>
</dbReference>
<gene>
    <name evidence="1" type="ORF">HWN40_10100</name>
</gene>
<dbReference type="InterPro" id="IPR043900">
    <property type="entry name" value="DUF5788"/>
</dbReference>
<organism evidence="1 2">
    <name type="scientific">Methanolobus zinderi</name>
    <dbReference type="NCBI Taxonomy" id="536044"/>
    <lineage>
        <taxon>Archaea</taxon>
        <taxon>Methanobacteriati</taxon>
        <taxon>Methanobacteriota</taxon>
        <taxon>Stenosarchaea group</taxon>
        <taxon>Methanomicrobia</taxon>
        <taxon>Methanosarcinales</taxon>
        <taxon>Methanosarcinaceae</taxon>
        <taxon>Methanolobus</taxon>
    </lineage>
</organism>
<evidence type="ECO:0000313" key="2">
    <source>
        <dbReference type="Proteomes" id="UP000509594"/>
    </source>
</evidence>
<dbReference type="AlphaFoldDB" id="A0A7D5E8N9"/>
<reference evidence="1 2" key="1">
    <citation type="submission" date="2020-06" db="EMBL/GenBank/DDBJ databases">
        <title>Methanolobus halotolerans sp. nov., isolated from a saline lake Tus in Siberia.</title>
        <authorList>
            <person name="Shen Y."/>
            <person name="Chen S.-C."/>
            <person name="Lai M.-C."/>
            <person name="Huang H.-H."/>
            <person name="Chiu H.-H."/>
            <person name="Tang S.-L."/>
            <person name="Rogozin D.Y."/>
            <person name="Degermendzhy A.G."/>
        </authorList>
    </citation>
    <scope>NUCLEOTIDE SEQUENCE [LARGE SCALE GENOMIC DNA]</scope>
    <source>
        <strain evidence="1 2">DSM 21339</strain>
    </source>
</reference>
<accession>A0A7D5E8N9</accession>
<dbReference type="KEGG" id="mzi:HWN40_10100"/>
<dbReference type="RefSeq" id="WP_176965615.1">
    <property type="nucleotide sequence ID" value="NZ_CP058215.1"/>
</dbReference>
<dbReference type="EMBL" id="CP058215">
    <property type="protein sequence ID" value="QLC50559.1"/>
    <property type="molecule type" value="Genomic_DNA"/>
</dbReference>
<name>A0A7D5E8N9_9EURY</name>
<sequence length="151" mass="18258">MIKKSDNDDYISARERRQLLAALNTRLFWVGEEVPYRTEVDGNVYNFHEIVWDLLMKKELTDEDRKQIDNYISYLQDKANEDKLELKTERLTREEAKRLFDEAAGLMRTIMDLKDIEEGKAKEKRKQFHEVFARQRVAEARRWLRFLKENT</sequence>
<keyword evidence="2" id="KW-1185">Reference proteome</keyword>
<dbReference type="GeneID" id="55822029"/>
<proteinExistence type="predicted"/>
<protein>
    <submittedName>
        <fullName evidence="1">Methyl-accepting chemotaxis protein</fullName>
    </submittedName>
</protein>